<evidence type="ECO:0000313" key="2">
    <source>
        <dbReference type="Proteomes" id="UP000199116"/>
    </source>
</evidence>
<sequence>MFEKAMSIFTDEVERIINSQEDTLKKAELGIRLSNRTLSELQRMVEKEDFEDLAEEINFFRNIKPIPMSYLIYFTEVRTCELSIPKLGTQPKIRFLEKEAKKINKFFSKNKDFANYMEQSRRYMDPEFFTRNKLDDFPFAPTINYYQYPEFSTSHDMLWAMIQAMYKFIHYIREKLHKLQPGNKALFLERKPKLLKWTGSKASLVEIIYALHADGVLNNGTADISTIISAFQDIFNISLDNKYKTYYELKSRKEKAKYLHQLILKLENRMREDDGE</sequence>
<dbReference type="InterPro" id="IPR018534">
    <property type="entry name" value="Tet_reg_excision_RteC"/>
</dbReference>
<dbReference type="RefSeq" id="WP_093303252.1">
    <property type="nucleotide sequence ID" value="NZ_FOOH01000004.1"/>
</dbReference>
<protein>
    <submittedName>
        <fullName evidence="1">RteC protein</fullName>
    </submittedName>
</protein>
<dbReference type="AlphaFoldDB" id="A0A1I2KQF1"/>
<evidence type="ECO:0000313" key="1">
    <source>
        <dbReference type="EMBL" id="SFF68753.1"/>
    </source>
</evidence>
<dbReference type="Pfam" id="PF09357">
    <property type="entry name" value="RteC"/>
    <property type="match status" value="1"/>
</dbReference>
<gene>
    <name evidence="1" type="ORF">SAMN04488033_104113</name>
</gene>
<organism evidence="1 2">
    <name type="scientific">Salegentibacter agarivorans</name>
    <dbReference type="NCBI Taxonomy" id="345907"/>
    <lineage>
        <taxon>Bacteria</taxon>
        <taxon>Pseudomonadati</taxon>
        <taxon>Bacteroidota</taxon>
        <taxon>Flavobacteriia</taxon>
        <taxon>Flavobacteriales</taxon>
        <taxon>Flavobacteriaceae</taxon>
        <taxon>Salegentibacter</taxon>
    </lineage>
</organism>
<dbReference type="EMBL" id="FOOH01000004">
    <property type="protein sequence ID" value="SFF68753.1"/>
    <property type="molecule type" value="Genomic_DNA"/>
</dbReference>
<reference evidence="2" key="1">
    <citation type="submission" date="2016-10" db="EMBL/GenBank/DDBJ databases">
        <authorList>
            <person name="Varghese N."/>
            <person name="Submissions S."/>
        </authorList>
    </citation>
    <scope>NUCLEOTIDE SEQUENCE [LARGE SCALE GENOMIC DNA]</scope>
    <source>
        <strain evidence="2">DSM 23515</strain>
    </source>
</reference>
<name>A0A1I2KQF1_9FLAO</name>
<keyword evidence="2" id="KW-1185">Reference proteome</keyword>
<dbReference type="Proteomes" id="UP000199116">
    <property type="component" value="Unassembled WGS sequence"/>
</dbReference>
<proteinExistence type="predicted"/>
<accession>A0A1I2KQF1</accession>